<dbReference type="PANTHER" id="PTHR10108:SF1077">
    <property type="entry name" value="METHYLTRANSFERASE PMT27-RELATED"/>
    <property type="match status" value="1"/>
</dbReference>
<feature type="compositionally biased region" description="Basic and acidic residues" evidence="7">
    <location>
        <begin position="160"/>
        <end position="177"/>
    </location>
</feature>
<keyword evidence="6" id="KW-0325">Glycoprotein</keyword>
<keyword evidence="6" id="KW-0812">Transmembrane</keyword>
<feature type="compositionally biased region" description="Low complexity" evidence="7">
    <location>
        <begin position="61"/>
        <end position="73"/>
    </location>
</feature>
<dbReference type="SUPFAM" id="SSF53335">
    <property type="entry name" value="S-adenosyl-L-methionine-dependent methyltransferases"/>
    <property type="match status" value="2"/>
</dbReference>
<keyword evidence="4 6" id="KW-0735">Signal-anchor</keyword>
<dbReference type="InterPro" id="IPR029063">
    <property type="entry name" value="SAM-dependent_MTases_sf"/>
</dbReference>
<evidence type="ECO:0000256" key="4">
    <source>
        <dbReference type="ARBA" id="ARBA00022968"/>
    </source>
</evidence>
<gene>
    <name evidence="8" type="ORF">CSSPJE1EN2_LOCUS12512</name>
</gene>
<dbReference type="EMBL" id="OZ023720">
    <property type="protein sequence ID" value="CAK9869754.1"/>
    <property type="molecule type" value="Genomic_DNA"/>
</dbReference>
<feature type="transmembrane region" description="Helical" evidence="6">
    <location>
        <begin position="16"/>
        <end position="37"/>
    </location>
</feature>
<evidence type="ECO:0000256" key="1">
    <source>
        <dbReference type="ARBA" id="ARBA00004606"/>
    </source>
</evidence>
<dbReference type="PANTHER" id="PTHR10108">
    <property type="entry name" value="SAM-DEPENDENT METHYLTRANSFERASE"/>
    <property type="match status" value="1"/>
</dbReference>
<keyword evidence="6" id="KW-0472">Membrane</keyword>
<feature type="region of interest" description="Disordered" evidence="7">
    <location>
        <begin position="54"/>
        <end position="194"/>
    </location>
</feature>
<accession>A0ABP1B435</accession>
<feature type="compositionally biased region" description="Basic and acidic residues" evidence="7">
    <location>
        <begin position="108"/>
        <end position="152"/>
    </location>
</feature>
<evidence type="ECO:0000256" key="3">
    <source>
        <dbReference type="ARBA" id="ARBA00022603"/>
    </source>
</evidence>
<dbReference type="Proteomes" id="UP001497522">
    <property type="component" value="Chromosome 19"/>
</dbReference>
<sequence length="724" mass="82066">MRFPKLRTERRGSPSSVYYLVGGSALIAFLLILVWVYSAPAEIAESAATAAVEEFNQNDRTTSSSSKTSSLTTQEEEIGNDNNKGEHETVREEDDTQGDTEVLLPPEVRTEPEHHIPEQKTDKLPQEEKQEEFSTTQEEKTDKPAPEEEKGVESSTNQEENTKDSTESEKSDSREEEQGSVAAQEGKESAAAGDDVVHEKWKLCAWSGSQDYIPCLDNTKAIKALRSTKHFEHRERHCPLQEELPKCLVPLPDGYTQPIRWNLSRDQIWMHNVPHMGLVSYKKDQNWVRQAGDKLLFPGGGTQFKTGAGHYIDFIQELVPSIAWGKHTRVVLDVGCGVASFGGYLFDKDVITMSFAPKDEHEAQVQLALERGIPAFSAAMGTQRLVFPSNVFDTIHCARCRVAWHGDGGILLVELNRVLRPGGVFIWSATPVYKTSDEDRQIWTDTVAITEKLCWSLLEKGKDPETRVGVAVFQKPTNNECYDLREVLEPPYCEEGDKPDAAWYVRMKACIHKIPIGEGSHSEWPVDWPLRVDTPPLLLSNSSKGIYGKPAVEDYEFDTDHWKHVIQKSYLEGVGVDWSTVRNVMDMKAGYGGFAAALIMQQLWVMNIVPVNEPDTLPIIFDRGLIGMYHNWCEPHSTYPRSYDLMHADHLFSTLKCNLENLVLEMDRILRPEGWAIFRDKVETLSTVQETLRSLHWEVRLSYEQQNEQLLVAQKTFWRPKTTS</sequence>
<reference evidence="8" key="1">
    <citation type="submission" date="2024-03" db="EMBL/GenBank/DDBJ databases">
        <authorList>
            <consortium name="ELIXIR-Norway"/>
            <consortium name="Elixir Norway"/>
        </authorList>
    </citation>
    <scope>NUCLEOTIDE SEQUENCE</scope>
</reference>
<evidence type="ECO:0000313" key="8">
    <source>
        <dbReference type="EMBL" id="CAK9869754.1"/>
    </source>
</evidence>
<evidence type="ECO:0000313" key="9">
    <source>
        <dbReference type="Proteomes" id="UP001497522"/>
    </source>
</evidence>
<comment type="similarity">
    <text evidence="2 6">Belongs to the methyltransferase superfamily.</text>
</comment>
<organism evidence="8 9">
    <name type="scientific">Sphagnum jensenii</name>
    <dbReference type="NCBI Taxonomy" id="128206"/>
    <lineage>
        <taxon>Eukaryota</taxon>
        <taxon>Viridiplantae</taxon>
        <taxon>Streptophyta</taxon>
        <taxon>Embryophyta</taxon>
        <taxon>Bryophyta</taxon>
        <taxon>Sphagnophytina</taxon>
        <taxon>Sphagnopsida</taxon>
        <taxon>Sphagnales</taxon>
        <taxon>Sphagnaceae</taxon>
        <taxon>Sphagnum</taxon>
    </lineage>
</organism>
<evidence type="ECO:0000256" key="6">
    <source>
        <dbReference type="RuleBase" id="RU366043"/>
    </source>
</evidence>
<keyword evidence="3 6" id="KW-0489">Methyltransferase</keyword>
<dbReference type="Gene3D" id="3.40.50.150">
    <property type="entry name" value="Vaccinia Virus protein VP39"/>
    <property type="match status" value="1"/>
</dbReference>
<dbReference type="InterPro" id="IPR004159">
    <property type="entry name" value="Put_SAM_MeTrfase"/>
</dbReference>
<keyword evidence="6" id="KW-0808">Transferase</keyword>
<dbReference type="EC" id="2.1.1.-" evidence="6"/>
<protein>
    <recommendedName>
        <fullName evidence="6">Methyltransferase</fullName>
        <ecNumber evidence="6">2.1.1.-</ecNumber>
    </recommendedName>
</protein>
<dbReference type="Pfam" id="PF03141">
    <property type="entry name" value="Methyltransf_29"/>
    <property type="match status" value="1"/>
</dbReference>
<evidence type="ECO:0000256" key="2">
    <source>
        <dbReference type="ARBA" id="ARBA00008361"/>
    </source>
</evidence>
<keyword evidence="6" id="KW-1133">Transmembrane helix</keyword>
<evidence type="ECO:0000256" key="5">
    <source>
        <dbReference type="ARBA" id="ARBA00037847"/>
    </source>
</evidence>
<evidence type="ECO:0000256" key="7">
    <source>
        <dbReference type="SAM" id="MobiDB-lite"/>
    </source>
</evidence>
<proteinExistence type="inferred from homology"/>
<comment type="subcellular location">
    <subcellularLocation>
        <location evidence="5">Endomembrane system</location>
        <topology evidence="5">Single-pass membrane protein</topology>
    </subcellularLocation>
    <subcellularLocation>
        <location evidence="1 6">Membrane</location>
        <topology evidence="1 6">Single-pass type II membrane protein</topology>
    </subcellularLocation>
</comment>
<keyword evidence="9" id="KW-1185">Reference proteome</keyword>
<name>A0ABP1B435_9BRYO</name>